<dbReference type="InterPro" id="IPR038728">
    <property type="entry name" value="YkvI-like"/>
</dbReference>
<dbReference type="Proteomes" id="UP001598673">
    <property type="component" value="Unassembled WGS sequence"/>
</dbReference>
<keyword evidence="2" id="KW-1133">Transmembrane helix</keyword>
<dbReference type="EMBL" id="JBHXCV010000003">
    <property type="protein sequence ID" value="MFD6792766.1"/>
    <property type="molecule type" value="Genomic_DNA"/>
</dbReference>
<feature type="transmembrane region" description="Helical" evidence="2">
    <location>
        <begin position="167"/>
        <end position="186"/>
    </location>
</feature>
<evidence type="ECO:0000313" key="4">
    <source>
        <dbReference type="Proteomes" id="UP001598673"/>
    </source>
</evidence>
<sequence>MAIGGAYATGRETVEYAAQFGTMGWMSVAATFIILATFAYLVFELSRRYRTFDYRSLVKLLIGPFYWLYDLLHLMLSVTIIGVLISAAGSIMADTLGVPPWLTSAALVTTVAVVLFFGQSLMERFNSTGTILLTLGYLIFSALVLSLKGDDLVATFSNNAPPIDPAATSWTSISSGLIYGALYLCIFPAAMPVMRYAKSHKDSFWSAFNLGWLIAIPLFLTYLAVMAFYPSTAVLESDIPWLTMLSNYGTWVVVVFGILVGWTLLATAVGLVQGALNRINANLEDIGRNPMTRRTNSIAAAVTLIVAIIISQIGVIDLVAQGYTAGAWGMLIVFGLPLMTRGVWLIIKGTPHSGTATRSNAEESQTPDATGAEAGGTTKQT</sequence>
<protein>
    <recommendedName>
        <fullName evidence="5">Membrane protein YkvI</fullName>
    </recommendedName>
</protein>
<evidence type="ECO:0008006" key="5">
    <source>
        <dbReference type="Google" id="ProtNLM"/>
    </source>
</evidence>
<feature type="transmembrane region" description="Helical" evidence="2">
    <location>
        <begin position="326"/>
        <end position="347"/>
    </location>
</feature>
<dbReference type="PANTHER" id="PTHR37814">
    <property type="entry name" value="CONSERVED MEMBRANE PROTEIN"/>
    <property type="match status" value="1"/>
</dbReference>
<proteinExistence type="predicted"/>
<keyword evidence="2" id="KW-0812">Transmembrane</keyword>
<keyword evidence="4" id="KW-1185">Reference proteome</keyword>
<feature type="transmembrane region" description="Helical" evidence="2">
    <location>
        <begin position="129"/>
        <end position="147"/>
    </location>
</feature>
<dbReference type="RefSeq" id="WP_258937547.1">
    <property type="nucleotide sequence ID" value="NZ_JANBBF010000012.1"/>
</dbReference>
<evidence type="ECO:0000256" key="2">
    <source>
        <dbReference type="SAM" id="Phobius"/>
    </source>
</evidence>
<feature type="transmembrane region" description="Helical" evidence="2">
    <location>
        <begin position="23"/>
        <end position="43"/>
    </location>
</feature>
<name>A0ABW6G0Q1_9PSEU</name>
<keyword evidence="2" id="KW-0472">Membrane</keyword>
<evidence type="ECO:0000313" key="3">
    <source>
        <dbReference type="EMBL" id="MFD6792766.1"/>
    </source>
</evidence>
<feature type="transmembrane region" description="Helical" evidence="2">
    <location>
        <begin position="98"/>
        <end position="117"/>
    </location>
</feature>
<comment type="caution">
    <text evidence="3">The sequence shown here is derived from an EMBL/GenBank/DDBJ whole genome shotgun (WGS) entry which is preliminary data.</text>
</comment>
<gene>
    <name evidence="3" type="ORF">ACFWGY_05465</name>
</gene>
<feature type="transmembrane region" description="Helical" evidence="2">
    <location>
        <begin position="297"/>
        <end position="320"/>
    </location>
</feature>
<feature type="region of interest" description="Disordered" evidence="1">
    <location>
        <begin position="352"/>
        <end position="381"/>
    </location>
</feature>
<feature type="transmembrane region" description="Helical" evidence="2">
    <location>
        <begin position="207"/>
        <end position="229"/>
    </location>
</feature>
<reference evidence="3 4" key="1">
    <citation type="submission" date="2024-09" db="EMBL/GenBank/DDBJ databases">
        <title>The Natural Products Discovery Center: Release of the First 8490 Sequenced Strains for Exploring Actinobacteria Biosynthetic Diversity.</title>
        <authorList>
            <person name="Kalkreuter E."/>
            <person name="Kautsar S.A."/>
            <person name="Yang D."/>
            <person name="Bader C.D."/>
            <person name="Teijaro C.N."/>
            <person name="Fluegel L."/>
            <person name="Davis C.M."/>
            <person name="Simpson J.R."/>
            <person name="Lauterbach L."/>
            <person name="Steele A.D."/>
            <person name="Gui C."/>
            <person name="Meng S."/>
            <person name="Li G."/>
            <person name="Viehrig K."/>
            <person name="Ye F."/>
            <person name="Su P."/>
            <person name="Kiefer A.F."/>
            <person name="Nichols A."/>
            <person name="Cepeda A.J."/>
            <person name="Yan W."/>
            <person name="Fan B."/>
            <person name="Jiang Y."/>
            <person name="Adhikari A."/>
            <person name="Zheng C.-J."/>
            <person name="Schuster L."/>
            <person name="Cowan T.M."/>
            <person name="Smanski M.J."/>
            <person name="Chevrette M.G."/>
            <person name="De Carvalho L.P.S."/>
            <person name="Shen B."/>
        </authorList>
    </citation>
    <scope>NUCLEOTIDE SEQUENCE [LARGE SCALE GENOMIC DNA]</scope>
    <source>
        <strain evidence="3 4">NPDC060353</strain>
    </source>
</reference>
<feature type="transmembrane region" description="Helical" evidence="2">
    <location>
        <begin position="249"/>
        <end position="276"/>
    </location>
</feature>
<feature type="transmembrane region" description="Helical" evidence="2">
    <location>
        <begin position="64"/>
        <end position="92"/>
    </location>
</feature>
<organism evidence="3 4">
    <name type="scientific">Prauserella salsuginis</name>
    <dbReference type="NCBI Taxonomy" id="387889"/>
    <lineage>
        <taxon>Bacteria</taxon>
        <taxon>Bacillati</taxon>
        <taxon>Actinomycetota</taxon>
        <taxon>Actinomycetes</taxon>
        <taxon>Pseudonocardiales</taxon>
        <taxon>Pseudonocardiaceae</taxon>
        <taxon>Prauserella</taxon>
        <taxon>Prauserella salsuginis group</taxon>
    </lineage>
</organism>
<feature type="compositionally biased region" description="Polar residues" evidence="1">
    <location>
        <begin position="352"/>
        <end position="368"/>
    </location>
</feature>
<accession>A0ABW6G0Q1</accession>
<evidence type="ECO:0000256" key="1">
    <source>
        <dbReference type="SAM" id="MobiDB-lite"/>
    </source>
</evidence>
<dbReference type="PANTHER" id="PTHR37814:SF1">
    <property type="entry name" value="MEMBRANE PROTEIN"/>
    <property type="match status" value="1"/>
</dbReference>